<dbReference type="InterPro" id="IPR036397">
    <property type="entry name" value="RNaseH_sf"/>
</dbReference>
<dbReference type="SUPFAM" id="SSF53098">
    <property type="entry name" value="Ribonuclease H-like"/>
    <property type="match status" value="1"/>
</dbReference>
<accession>A0A2G9RWZ6</accession>
<name>A0A2G9RWZ6_AQUCT</name>
<gene>
    <name evidence="2" type="ORF">AB205_0014360</name>
</gene>
<dbReference type="PROSITE" id="PS50822">
    <property type="entry name" value="PIWI"/>
    <property type="match status" value="1"/>
</dbReference>
<dbReference type="AlphaFoldDB" id="A0A2G9RWZ6"/>
<organism evidence="2 3">
    <name type="scientific">Aquarana catesbeiana</name>
    <name type="common">American bullfrog</name>
    <name type="synonym">Rana catesbeiana</name>
    <dbReference type="NCBI Taxonomy" id="8400"/>
    <lineage>
        <taxon>Eukaryota</taxon>
        <taxon>Metazoa</taxon>
        <taxon>Chordata</taxon>
        <taxon>Craniata</taxon>
        <taxon>Vertebrata</taxon>
        <taxon>Euteleostomi</taxon>
        <taxon>Amphibia</taxon>
        <taxon>Batrachia</taxon>
        <taxon>Anura</taxon>
        <taxon>Neobatrachia</taxon>
        <taxon>Ranoidea</taxon>
        <taxon>Ranidae</taxon>
        <taxon>Aquarana</taxon>
    </lineage>
</organism>
<reference evidence="3" key="1">
    <citation type="journal article" date="2017" name="Nat. Commun.">
        <title>The North American bullfrog draft genome provides insight into hormonal regulation of long noncoding RNA.</title>
        <authorList>
            <person name="Hammond S.A."/>
            <person name="Warren R.L."/>
            <person name="Vandervalk B.P."/>
            <person name="Kucuk E."/>
            <person name="Khan H."/>
            <person name="Gibb E.A."/>
            <person name="Pandoh P."/>
            <person name="Kirk H."/>
            <person name="Zhao Y."/>
            <person name="Jones M."/>
            <person name="Mungall A.J."/>
            <person name="Coope R."/>
            <person name="Pleasance S."/>
            <person name="Moore R.A."/>
            <person name="Holt R.A."/>
            <person name="Round J.M."/>
            <person name="Ohora S."/>
            <person name="Walle B.V."/>
            <person name="Veldhoen N."/>
            <person name="Helbing C.C."/>
            <person name="Birol I."/>
        </authorList>
    </citation>
    <scope>NUCLEOTIDE SEQUENCE [LARGE SCALE GENOMIC DNA]</scope>
</reference>
<sequence length="90" mass="10467">MARYDFFIISQSVRQGTVSPTHYNVVYDSGGLKPDYMQRLTYKLCHQYFNWPGVIRVPAPCQYAHKLAFLVGQSIHKEPHNSLANLLYYL</sequence>
<dbReference type="OrthoDB" id="445936at2759"/>
<evidence type="ECO:0000259" key="1">
    <source>
        <dbReference type="PROSITE" id="PS50822"/>
    </source>
</evidence>
<dbReference type="EMBL" id="KV931932">
    <property type="protein sequence ID" value="PIO32440.1"/>
    <property type="molecule type" value="Genomic_DNA"/>
</dbReference>
<keyword evidence="3" id="KW-1185">Reference proteome</keyword>
<protein>
    <recommendedName>
        <fullName evidence="1">Piwi domain-containing protein</fullName>
    </recommendedName>
</protein>
<dbReference type="Proteomes" id="UP000228934">
    <property type="component" value="Unassembled WGS sequence"/>
</dbReference>
<dbReference type="InterPro" id="IPR003165">
    <property type="entry name" value="Piwi"/>
</dbReference>
<dbReference type="InterPro" id="IPR012337">
    <property type="entry name" value="RNaseH-like_sf"/>
</dbReference>
<evidence type="ECO:0000313" key="2">
    <source>
        <dbReference type="EMBL" id="PIO32440.1"/>
    </source>
</evidence>
<proteinExistence type="predicted"/>
<dbReference type="PANTHER" id="PTHR22891">
    <property type="entry name" value="EUKARYOTIC TRANSLATION INITIATION FACTOR 2C"/>
    <property type="match status" value="1"/>
</dbReference>
<evidence type="ECO:0000313" key="3">
    <source>
        <dbReference type="Proteomes" id="UP000228934"/>
    </source>
</evidence>
<dbReference type="GO" id="GO:0003676">
    <property type="term" value="F:nucleic acid binding"/>
    <property type="evidence" value="ECO:0007669"/>
    <property type="project" value="InterPro"/>
</dbReference>
<dbReference type="Gene3D" id="3.30.420.10">
    <property type="entry name" value="Ribonuclease H-like superfamily/Ribonuclease H"/>
    <property type="match status" value="1"/>
</dbReference>
<feature type="domain" description="Piwi" evidence="1">
    <location>
        <begin position="1"/>
        <end position="76"/>
    </location>
</feature>
<dbReference type="Pfam" id="PF02171">
    <property type="entry name" value="Piwi"/>
    <property type="match status" value="1"/>
</dbReference>